<gene>
    <name evidence="2" type="ordered locus">MK1190</name>
</gene>
<dbReference type="AlphaFoldDB" id="Q8TW46"/>
<organism evidence="2 3">
    <name type="scientific">Methanopyrus kandleri (strain AV19 / DSM 6324 / JCM 9639 / NBRC 100938)</name>
    <dbReference type="NCBI Taxonomy" id="190192"/>
    <lineage>
        <taxon>Archaea</taxon>
        <taxon>Methanobacteriati</taxon>
        <taxon>Methanobacteriota</taxon>
        <taxon>Methanomada group</taxon>
        <taxon>Methanopyri</taxon>
        <taxon>Methanopyrales</taxon>
        <taxon>Methanopyraceae</taxon>
        <taxon>Methanopyrus</taxon>
    </lineage>
</organism>
<sequence>MHRYCHSDLIIKPYGAGRSRITVRLPGPVHRWIQREHGSVAGYVRKCLEDELTRVMLRELADSGSGRRLSTSLELPEDLVRELDEVADRLGISRNELVTCLVLREFLNEMTARRTVRSDVVCVLRELLNVLEEGWKLDLGGRRGGIEEGLRDRDAR</sequence>
<dbReference type="STRING" id="190192.MK1190"/>
<dbReference type="KEGG" id="mka:MK1190"/>
<name>Q8TW46_METKA</name>
<evidence type="ECO:0000313" key="2">
    <source>
        <dbReference type="EMBL" id="AAM02403.1"/>
    </source>
</evidence>
<evidence type="ECO:0000313" key="3">
    <source>
        <dbReference type="Proteomes" id="UP000001826"/>
    </source>
</evidence>
<dbReference type="PaxDb" id="190192-MK1190"/>
<reference evidence="2 3" key="1">
    <citation type="journal article" date="2002" name="Proc. Natl. Acad. Sci. U.S.A.">
        <title>The complete genome of hyperthermophile Methanopyrus kandleri AV19 and monophyly of archaeal methanogens.</title>
        <authorList>
            <person name="Slesarev A.I."/>
            <person name="Mezhevaya K.V."/>
            <person name="Makarova K.S."/>
            <person name="Polushin N.N."/>
            <person name="Shcherbinina O.V."/>
            <person name="Shakhova V.V."/>
            <person name="Belova G.I."/>
            <person name="Aravind L."/>
            <person name="Natale D.A."/>
            <person name="Rogozin I.B."/>
            <person name="Tatusov R.L."/>
            <person name="Wolf Y.I."/>
            <person name="Stetter K.O."/>
            <person name="Malykh A.G."/>
            <person name="Koonin E.V."/>
            <person name="Kozyavkin S.A."/>
        </authorList>
    </citation>
    <scope>NUCLEOTIDE SEQUENCE [LARGE SCALE GENOMIC DNA]</scope>
    <source>
        <strain evidence="3">AV19 / DSM 6324 / JCM 9639 / NBRC 100938</strain>
    </source>
</reference>
<dbReference type="Pfam" id="PF01402">
    <property type="entry name" value="RHH_1"/>
    <property type="match status" value="1"/>
</dbReference>
<dbReference type="HOGENOM" id="CLU_1682706_0_0_2"/>
<dbReference type="GO" id="GO:0006355">
    <property type="term" value="P:regulation of DNA-templated transcription"/>
    <property type="evidence" value="ECO:0007669"/>
    <property type="project" value="InterPro"/>
</dbReference>
<dbReference type="PATRIC" id="fig|190192.8.peg.1291"/>
<keyword evidence="3" id="KW-1185">Reference proteome</keyword>
<dbReference type="EnsemblBacteria" id="AAM02403">
    <property type="protein sequence ID" value="AAM02403"/>
    <property type="gene ID" value="MK1190"/>
</dbReference>
<proteinExistence type="predicted"/>
<dbReference type="Proteomes" id="UP000001826">
    <property type="component" value="Chromosome"/>
</dbReference>
<protein>
    <recommendedName>
        <fullName evidence="1">Ribbon-helix-helix protein CopG domain-containing protein</fullName>
    </recommendedName>
</protein>
<feature type="domain" description="Ribbon-helix-helix protein CopG" evidence="1">
    <location>
        <begin position="71"/>
        <end position="101"/>
    </location>
</feature>
<dbReference type="EMBL" id="AE009439">
    <property type="protein sequence ID" value="AAM02403.1"/>
    <property type="molecule type" value="Genomic_DNA"/>
</dbReference>
<evidence type="ECO:0000259" key="1">
    <source>
        <dbReference type="Pfam" id="PF01402"/>
    </source>
</evidence>
<dbReference type="InParanoid" id="Q8TW46"/>
<accession>Q8TW46</accession>
<dbReference type="InterPro" id="IPR002145">
    <property type="entry name" value="CopG"/>
</dbReference>